<sequence>MADEKSGVAVGTPSGGGGGGGSASRWEPQKPGDVLSSEHAIPLSPQWLLSKPVESKMAVSIGDPPRTPGSGNSDVSNREHWRSDGARDSEKKKEWWRTESESGRRDHWREEERESGSIPRRDRWKEGERDLTDTRRDDRWPETPSAREPAEMRRSSSDRWADTGNRDLNFEARRDAKWSTRWGPEDKEKESRREKWSDPEKEGDNYRSRHPATPSSGKDADHETDVARDRVWRPPSLASRGRPEVTLLGSTPPKFAPGFGVGRGRGEGPVGFALGRGRANLTGSGLLHGPPVSRLTGVIGAVPALDKVDASPGRTTTLQNGMFRYPRAKLLDIYRKGSLASSFTNLPDGFTEIQQLTEAEPLVPLALITPDLDEEAVLEGIRKGDIVSSGSVHAVTKEAANYRGRDDSSKSRGHVGKVVVGKEGVLESSKENAFFDSFGAADAQGESLAFENSTGSQDAGSLKLGPLTRAASRLDAGKDIGRRFQVGEENSETIPKDDANWKREGFSRSDGIWRRSKLEEETVAKDGKNQIGDILLHQSEQKSQQGRVREVFSINGEDKPWKPESLQEVQKLQGQFAVDSSILGMMETPVVRHESSNFVEQTSGESDKSKELCENRDVLLKSRPGAQDNIRPATRSIPPEELFLLYIDPQGVVQGPFVGEDIIGWFEAGFFGTDLQVRLASAPESSPFVPLGTVMPHLKPKPKVPPGFNSIKLAEDPLDSATRMNADVISFHSSLQVTTEHNRSEIDAVPLKREEVRKNMLKLGLSESLMQDALNSPRGDNYFNRREVGKAMQDFPVEQMLGYSRVGESNVDGSSIIGRKAASQLESDVHEIAQHPLPGSLSMLWSQRDEELLTSARLSGAAPVNSNSRTAEISLTLPGTSGRELAFGQPHADLGIWPNLLHPDISTRSTLANAVESSNVHQLEQPQRQNLLQIRKPLHALSLQQQWPQQQSSLSQLLPSQQLVYSGYVPDQLQNQRLGQDSQSMSVLQHRQQQPPVPVSPSTSVIDQLLRLQQQQQLPPEVLLEQLLHSHQQVPAYDYRHVPSAMPSVGLSGQPMLRHFQDIQNDGHSHHHPIASKVSSLEQLILPRHQQEPVLEHQIQNRHEDDRVKQHNLHGLVHLPVGERRVSGVWEVDEFGQFVRTQASTNLHSFESWHQQQPHLEQFGLPSPQLMHFQGQPAEAQRGYGFEKSASDGRGALEVSQPSNTSFEKLLPISGVSMIDGLPTRLSGRTKEQNSMTEIQKNLQMEVSLSSKRLEQVNSQYHAYAQDAQKKADPGGWSTSLSGLLGGELKGTDNVLQPGLDPSSFKTLDSQKGSLSLDLFRELKSGDPSLFHDSKEKLDVGHVPGAFGDHIWKSHLLERQEHPESSQFPNFNDAYQPPVLLSPSPPSEQLVSVSKFLDKQGSVREKAGGQALGSLFIESETTELKGFSATTWNRGSSDGIKSLSEILKEEAKQQKADDRPLADHQQIPSSVGTVTPAAGGPWAHTNAQQMKSLREIQEEELMSAGLLQSNYPSVETHLELEKLNDPWVGASFDEMVEVSSLHHDVSEDSKTASNRKLVDEVSTRPSTQAQETFTSMSTPQPVTVVDESDFVEPKEAKKNKKRAKGKGAGSKATSVVTWDSQTTSLVPAKGSTVRQSQQDSTKEIFPSPPPGPSLADFLLVRNEPANNQPLAAWSVSANKQAKTTKSLKEIQEAEKQAREEQERQFRESQQKQSLASATPKPTIIRSPSIGSAAWQRFSAPVSSQPAAPIQVDSGTKSTPVAIPGSAPSKSKIGVFEDDDELFWDYGQDMTSTIGTVKNASKSARQQYPALGAAKSASVKGGQVKASAGSSSVLSVDAADTSSQTNASEFPSLSAVCSSKNKSNISKEKRQMSSNRLGDDVPKSPGTQHMSAIIQGKAFRQWCEAEIKKLTGSNDMTLLEFCVSLPSISEAEEYISHYLGNDDKTQAFKVEFSRRRGQIPAEVVQATFGVSDAVIRNDSESERVTRGVKVEEMHIGSSLVAKPDEDKGMVADTNQSASSLASAKGGKKKGKKGKKVVDPSLLGFSVTSNRILMGEIQHIED</sequence>
<dbReference type="EMBL" id="CM055114">
    <property type="protein sequence ID" value="KAJ7514720.1"/>
    <property type="molecule type" value="Genomic_DNA"/>
</dbReference>
<protein>
    <submittedName>
        <fullName evidence="1">Uncharacterized protein</fullName>
    </submittedName>
</protein>
<accession>A0ACC2AAY7</accession>
<keyword evidence="2" id="KW-1185">Reference proteome</keyword>
<evidence type="ECO:0000313" key="2">
    <source>
        <dbReference type="Proteomes" id="UP001162992"/>
    </source>
</evidence>
<evidence type="ECO:0000313" key="1">
    <source>
        <dbReference type="EMBL" id="KAJ7514720.1"/>
    </source>
</evidence>
<comment type="caution">
    <text evidence="1">The sequence shown here is derived from an EMBL/GenBank/DDBJ whole genome shotgun (WGS) entry which is preliminary data.</text>
</comment>
<organism evidence="1 2">
    <name type="scientific">Diphasiastrum complanatum</name>
    <name type="common">Issler's clubmoss</name>
    <name type="synonym">Lycopodium complanatum</name>
    <dbReference type="NCBI Taxonomy" id="34168"/>
    <lineage>
        <taxon>Eukaryota</taxon>
        <taxon>Viridiplantae</taxon>
        <taxon>Streptophyta</taxon>
        <taxon>Embryophyta</taxon>
        <taxon>Tracheophyta</taxon>
        <taxon>Lycopodiopsida</taxon>
        <taxon>Lycopodiales</taxon>
        <taxon>Lycopodiaceae</taxon>
        <taxon>Lycopodioideae</taxon>
        <taxon>Diphasiastrum</taxon>
    </lineage>
</organism>
<reference evidence="2" key="1">
    <citation type="journal article" date="2024" name="Proc. Natl. Acad. Sci. U.S.A.">
        <title>Extraordinary preservation of gene collinearity over three hundred million years revealed in homosporous lycophytes.</title>
        <authorList>
            <person name="Li C."/>
            <person name="Wickell D."/>
            <person name="Kuo L.Y."/>
            <person name="Chen X."/>
            <person name="Nie B."/>
            <person name="Liao X."/>
            <person name="Peng D."/>
            <person name="Ji J."/>
            <person name="Jenkins J."/>
            <person name="Williams M."/>
            <person name="Shu S."/>
            <person name="Plott C."/>
            <person name="Barry K."/>
            <person name="Rajasekar S."/>
            <person name="Grimwood J."/>
            <person name="Han X."/>
            <person name="Sun S."/>
            <person name="Hou Z."/>
            <person name="He W."/>
            <person name="Dai G."/>
            <person name="Sun C."/>
            <person name="Schmutz J."/>
            <person name="Leebens-Mack J.H."/>
            <person name="Li F.W."/>
            <person name="Wang L."/>
        </authorList>
    </citation>
    <scope>NUCLEOTIDE SEQUENCE [LARGE SCALE GENOMIC DNA]</scope>
    <source>
        <strain evidence="2">cv. PW_Plant_1</strain>
    </source>
</reference>
<dbReference type="Proteomes" id="UP001162992">
    <property type="component" value="Chromosome 23"/>
</dbReference>
<gene>
    <name evidence="1" type="ORF">O6H91_23G056500</name>
</gene>
<name>A0ACC2AAY7_DIPCM</name>
<proteinExistence type="predicted"/>